<dbReference type="OrthoDB" id="9790314at2"/>
<dbReference type="InterPro" id="IPR016039">
    <property type="entry name" value="Thiolase-like"/>
</dbReference>
<reference evidence="3" key="1">
    <citation type="submission" date="2017-02" db="EMBL/GenBank/DDBJ databases">
        <authorList>
            <person name="Varghese N."/>
            <person name="Submissions S."/>
        </authorList>
    </citation>
    <scope>NUCLEOTIDE SEQUENCE [LARGE SCALE GENOMIC DNA]</scope>
    <source>
        <strain evidence="3">ATCC 27094</strain>
    </source>
</reference>
<sequence length="382" mass="40429">MTCEIAIVGIGETPPVRRSGRTLRAMVVDAVMAALADAGICPKEVDGLVTDAVIMPTQVPFDYLAGQLGASNCFAASASLGGAGIACAPMLAQHAIASGLAKVVVGYFGVDWGTRAGGPYAFHDLYPAKQAFEKPYGFNAQPIYFALWARRYMHEYGLTERQLGALAVSHRQHALLNGRGQLRDSLTFEQYLTSRMIAEPLRAADCCLITDGAGAFVMTAMDRARDCSKRPVRVLGTGFASAPVTGDSVFTQGSCLTAMPGAAEAARRAFASARLGPKDVDFAEIYDCFSISCLLQLEDTGLCRKGEAGCFIQDGGIAPGGPLPVNTHGGFLAYSYRLGIEHVTEAVRQLRHEAGRAQVPDAEIGLVTGLSMPDFGVLLLGR</sequence>
<keyword evidence="2" id="KW-0808">Transferase</keyword>
<dbReference type="STRING" id="225324.SAMN02745126_00172"/>
<evidence type="ECO:0000259" key="1">
    <source>
        <dbReference type="Pfam" id="PF22691"/>
    </source>
</evidence>
<dbReference type="CDD" id="cd00829">
    <property type="entry name" value="SCP-x_thiolase"/>
    <property type="match status" value="1"/>
</dbReference>
<evidence type="ECO:0000313" key="3">
    <source>
        <dbReference type="Proteomes" id="UP000190092"/>
    </source>
</evidence>
<dbReference type="EMBL" id="FUWJ01000001">
    <property type="protein sequence ID" value="SJZ31315.1"/>
    <property type="molecule type" value="Genomic_DNA"/>
</dbReference>
<protein>
    <submittedName>
        <fullName evidence="2">Acetyl-CoA acetyltransferase</fullName>
    </submittedName>
</protein>
<dbReference type="InterPro" id="IPR055140">
    <property type="entry name" value="Thiolase_C_2"/>
</dbReference>
<dbReference type="SUPFAM" id="SSF53901">
    <property type="entry name" value="Thiolase-like"/>
    <property type="match status" value="2"/>
</dbReference>
<dbReference type="PIRSF" id="PIRSF000429">
    <property type="entry name" value="Ac-CoA_Ac_transf"/>
    <property type="match status" value="1"/>
</dbReference>
<feature type="domain" description="Thiolase C-terminal" evidence="1">
    <location>
        <begin position="251"/>
        <end position="370"/>
    </location>
</feature>
<dbReference type="RefSeq" id="WP_085931949.1">
    <property type="nucleotide sequence ID" value="NZ_FUWJ01000001.1"/>
</dbReference>
<dbReference type="AlphaFoldDB" id="A0A1T4JMR7"/>
<proteinExistence type="predicted"/>
<dbReference type="PANTHER" id="PTHR42870:SF1">
    <property type="entry name" value="NON-SPECIFIC LIPID-TRANSFER PROTEIN-LIKE 2"/>
    <property type="match status" value="1"/>
</dbReference>
<name>A0A1T4JMR7_9HYPH</name>
<dbReference type="InterPro" id="IPR002155">
    <property type="entry name" value="Thiolase"/>
</dbReference>
<evidence type="ECO:0000313" key="2">
    <source>
        <dbReference type="EMBL" id="SJZ31315.1"/>
    </source>
</evidence>
<dbReference type="Pfam" id="PF22691">
    <property type="entry name" value="Thiolase_C_1"/>
    <property type="match status" value="1"/>
</dbReference>
<gene>
    <name evidence="2" type="ORF">SAMN02745126_00172</name>
</gene>
<organism evidence="2 3">
    <name type="scientific">Enhydrobacter aerosaccus</name>
    <dbReference type="NCBI Taxonomy" id="225324"/>
    <lineage>
        <taxon>Bacteria</taxon>
        <taxon>Pseudomonadati</taxon>
        <taxon>Pseudomonadota</taxon>
        <taxon>Alphaproteobacteria</taxon>
        <taxon>Hyphomicrobiales</taxon>
        <taxon>Enhydrobacter</taxon>
    </lineage>
</organism>
<keyword evidence="3" id="KW-1185">Reference proteome</keyword>
<accession>A0A1T4JMR7</accession>
<dbReference type="Gene3D" id="3.40.47.10">
    <property type="match status" value="1"/>
</dbReference>
<dbReference type="PANTHER" id="PTHR42870">
    <property type="entry name" value="ACETYL-COA C-ACETYLTRANSFERASE"/>
    <property type="match status" value="1"/>
</dbReference>
<dbReference type="Proteomes" id="UP000190092">
    <property type="component" value="Unassembled WGS sequence"/>
</dbReference>
<dbReference type="GO" id="GO:0003988">
    <property type="term" value="F:acetyl-CoA C-acyltransferase activity"/>
    <property type="evidence" value="ECO:0007669"/>
    <property type="project" value="UniProtKB-ARBA"/>
</dbReference>